<proteinExistence type="predicted"/>
<evidence type="ECO:0000313" key="1">
    <source>
        <dbReference type="EMBL" id="KAK3581124.1"/>
    </source>
</evidence>
<gene>
    <name evidence="1" type="ORF">CHS0354_033918</name>
</gene>
<protein>
    <submittedName>
        <fullName evidence="1">Uncharacterized protein</fullName>
    </submittedName>
</protein>
<accession>A0AAE0RWY7</accession>
<reference evidence="1" key="2">
    <citation type="journal article" date="2021" name="Genome Biol. Evol.">
        <title>Developing a high-quality reference genome for a parasitic bivalve with doubly uniparental inheritance (Bivalvia: Unionida).</title>
        <authorList>
            <person name="Smith C.H."/>
        </authorList>
    </citation>
    <scope>NUCLEOTIDE SEQUENCE</scope>
    <source>
        <strain evidence="1">CHS0354</strain>
        <tissue evidence="1">Mantle</tissue>
    </source>
</reference>
<reference evidence="1" key="1">
    <citation type="journal article" date="2021" name="Genome Biol. Evol.">
        <title>A High-Quality Reference Genome for a Parasitic Bivalve with Doubly Uniparental Inheritance (Bivalvia: Unionida).</title>
        <authorList>
            <person name="Smith C.H."/>
        </authorList>
    </citation>
    <scope>NUCLEOTIDE SEQUENCE</scope>
    <source>
        <strain evidence="1">CHS0354</strain>
    </source>
</reference>
<dbReference type="AlphaFoldDB" id="A0AAE0RWY7"/>
<reference evidence="1" key="3">
    <citation type="submission" date="2023-05" db="EMBL/GenBank/DDBJ databases">
        <authorList>
            <person name="Smith C.H."/>
        </authorList>
    </citation>
    <scope>NUCLEOTIDE SEQUENCE</scope>
    <source>
        <strain evidence="1">CHS0354</strain>
        <tissue evidence="1">Mantle</tissue>
    </source>
</reference>
<comment type="caution">
    <text evidence="1">The sequence shown here is derived from an EMBL/GenBank/DDBJ whole genome shotgun (WGS) entry which is preliminary data.</text>
</comment>
<organism evidence="1 2">
    <name type="scientific">Potamilus streckersoni</name>
    <dbReference type="NCBI Taxonomy" id="2493646"/>
    <lineage>
        <taxon>Eukaryota</taxon>
        <taxon>Metazoa</taxon>
        <taxon>Spiralia</taxon>
        <taxon>Lophotrochozoa</taxon>
        <taxon>Mollusca</taxon>
        <taxon>Bivalvia</taxon>
        <taxon>Autobranchia</taxon>
        <taxon>Heteroconchia</taxon>
        <taxon>Palaeoheterodonta</taxon>
        <taxon>Unionida</taxon>
        <taxon>Unionoidea</taxon>
        <taxon>Unionidae</taxon>
        <taxon>Ambleminae</taxon>
        <taxon>Lampsilini</taxon>
        <taxon>Potamilus</taxon>
    </lineage>
</organism>
<name>A0AAE0RWY7_9BIVA</name>
<sequence length="55" mass="6440">MACCAFTPRLYIVLLQEIDDVIVNYGMRLLCWQGIKGNPKRYAMKQLRAEQLNYS</sequence>
<dbReference type="Proteomes" id="UP001195483">
    <property type="component" value="Unassembled WGS sequence"/>
</dbReference>
<evidence type="ECO:0000313" key="2">
    <source>
        <dbReference type="Proteomes" id="UP001195483"/>
    </source>
</evidence>
<dbReference type="EMBL" id="JAEAOA010001977">
    <property type="protein sequence ID" value="KAK3581124.1"/>
    <property type="molecule type" value="Genomic_DNA"/>
</dbReference>
<keyword evidence="2" id="KW-1185">Reference proteome</keyword>